<protein>
    <submittedName>
        <fullName evidence="3">Beta-1,2-xylosyltransferase 1</fullName>
    </submittedName>
</protein>
<dbReference type="AlphaFoldDB" id="A0A2S4L0I4"/>
<dbReference type="PANTHER" id="PTHR12203">
    <property type="entry name" value="KDEL LYS-ASP-GLU-LEU CONTAINING - RELATED"/>
    <property type="match status" value="1"/>
</dbReference>
<reference evidence="3 4" key="1">
    <citation type="submission" date="2018-01" db="EMBL/GenBank/DDBJ databases">
        <title>Harnessing the power of phylogenomics to disentangle the directionality and signatures of interkingdom host jumping in the parasitic fungal genus Tolypocladium.</title>
        <authorList>
            <person name="Quandt C.A."/>
            <person name="Patterson W."/>
            <person name="Spatafora J.W."/>
        </authorList>
    </citation>
    <scope>NUCLEOTIDE SEQUENCE [LARGE SCALE GENOMIC DNA]</scope>
    <source>
        <strain evidence="3 4">NRBC 100945</strain>
    </source>
</reference>
<gene>
    <name evidence="3" type="ORF">TPAR_03849</name>
</gene>
<evidence type="ECO:0000313" key="4">
    <source>
        <dbReference type="Proteomes" id="UP000237481"/>
    </source>
</evidence>
<feature type="domain" description="Glycosyl transferase CAP10" evidence="2">
    <location>
        <begin position="369"/>
        <end position="658"/>
    </location>
</feature>
<feature type="compositionally biased region" description="Polar residues" evidence="1">
    <location>
        <begin position="42"/>
        <end position="60"/>
    </location>
</feature>
<feature type="region of interest" description="Disordered" evidence="1">
    <location>
        <begin position="42"/>
        <end position="121"/>
    </location>
</feature>
<sequence length="682" mass="77628">MVKMLAPGPFPRRPSGFVKYGIVAIVFLLALYTFNHSSRNAYPNTSTLNRPVPDTLTQPGGTHVGGTEHEKPASRPDAPTEGDTSQPRPAQDKKPNTGSKDTSKGASPQTPSSGSHDKNHHPIDKLIYDAQHHFAELASKESKTVQQAAQAYRKRRGRHPPPGFDKWFEFARSHNAIVIEDFFDQIHHDIEPFWGLDALPLRREASQFEMTINVRDGNATSGSDWFWTKIWLNMVKEVEQYLPDMDLALNAMDEPRLVVPWEDINSYMTKAAKTVKLPKAKTVVSEFRKLPAPRTDELSGEASAKEWEKTKPYWPIARRGCPPDSLARRTALQVSFADRPSVSTKHAEPHLYRGYVSNYTMSNELCHQPDLQGLEGILIEPLSVSATKAMFPMFGGSKLTVNNEILLPAPMYWNEEERFTGGDDHGVPWAEKRNTAIWRGVATGGLNRESNWRGFQRHRFVAMGNGTKVSLVESGEQEPENFALAEGQYGVRPQKDHNLGEWVKEWSDVGFIDLSCDPPQDGMCNYTDFYFHPIKGLKMAEQFSCKFLPDIDGNSFSGRYLGFLRSTSLPVKATIWREWHDSRLVPWKHFVPMDNRFSDYYGIMEYFLGYQGHNDHDHAAEKIAAEGKEWAEQVLRKEDMLVYVLRLLLEYARVVDDRRETMGWVDDVLKDPSLEKAWAGWW</sequence>
<dbReference type="Proteomes" id="UP000237481">
    <property type="component" value="Unassembled WGS sequence"/>
</dbReference>
<evidence type="ECO:0000313" key="3">
    <source>
        <dbReference type="EMBL" id="POR35953.1"/>
    </source>
</evidence>
<dbReference type="Pfam" id="PF05686">
    <property type="entry name" value="Glyco_transf_90"/>
    <property type="match status" value="1"/>
</dbReference>
<dbReference type="InterPro" id="IPR051091">
    <property type="entry name" value="O-Glucosyltr/Glycosyltrsf_90"/>
</dbReference>
<organism evidence="3 4">
    <name type="scientific">Tolypocladium paradoxum</name>
    <dbReference type="NCBI Taxonomy" id="94208"/>
    <lineage>
        <taxon>Eukaryota</taxon>
        <taxon>Fungi</taxon>
        <taxon>Dikarya</taxon>
        <taxon>Ascomycota</taxon>
        <taxon>Pezizomycotina</taxon>
        <taxon>Sordariomycetes</taxon>
        <taxon>Hypocreomycetidae</taxon>
        <taxon>Hypocreales</taxon>
        <taxon>Ophiocordycipitaceae</taxon>
        <taxon>Tolypocladium</taxon>
    </lineage>
</organism>
<accession>A0A2S4L0I4</accession>
<keyword evidence="3" id="KW-0808">Transferase</keyword>
<dbReference type="SMART" id="SM00672">
    <property type="entry name" value="CAP10"/>
    <property type="match status" value="1"/>
</dbReference>
<evidence type="ECO:0000259" key="2">
    <source>
        <dbReference type="SMART" id="SM00672"/>
    </source>
</evidence>
<evidence type="ECO:0000256" key="1">
    <source>
        <dbReference type="SAM" id="MobiDB-lite"/>
    </source>
</evidence>
<feature type="compositionally biased region" description="Polar residues" evidence="1">
    <location>
        <begin position="96"/>
        <end position="114"/>
    </location>
</feature>
<dbReference type="InterPro" id="IPR006598">
    <property type="entry name" value="CAP10"/>
</dbReference>
<proteinExistence type="predicted"/>
<dbReference type="GO" id="GO:0016740">
    <property type="term" value="F:transferase activity"/>
    <property type="evidence" value="ECO:0007669"/>
    <property type="project" value="UniProtKB-KW"/>
</dbReference>
<name>A0A2S4L0I4_9HYPO</name>
<dbReference type="EMBL" id="PKSG01000375">
    <property type="protein sequence ID" value="POR35953.1"/>
    <property type="molecule type" value="Genomic_DNA"/>
</dbReference>
<keyword evidence="4" id="KW-1185">Reference proteome</keyword>
<dbReference type="OrthoDB" id="541052at2759"/>
<comment type="caution">
    <text evidence="3">The sequence shown here is derived from an EMBL/GenBank/DDBJ whole genome shotgun (WGS) entry which is preliminary data.</text>
</comment>
<dbReference type="PANTHER" id="PTHR12203:SF22">
    <property type="entry name" value="CAPSULE ASSOCIATED PROTEIN"/>
    <property type="match status" value="1"/>
</dbReference>